<dbReference type="GO" id="GO:0009425">
    <property type="term" value="C:bacterial-type flagellum basal body"/>
    <property type="evidence" value="ECO:0007669"/>
    <property type="project" value="UniProtKB-SubCell"/>
</dbReference>
<evidence type="ECO:0000259" key="8">
    <source>
        <dbReference type="Pfam" id="PF22638"/>
    </source>
</evidence>
<dbReference type="GO" id="GO:0009424">
    <property type="term" value="C:bacterial-type flagellum hook"/>
    <property type="evidence" value="ECO:0007669"/>
    <property type="project" value="InterPro"/>
</dbReference>
<keyword evidence="6" id="KW-0975">Bacterial flagellum</keyword>
<dbReference type="GO" id="GO:0005576">
    <property type="term" value="C:extracellular region"/>
    <property type="evidence" value="ECO:0007669"/>
    <property type="project" value="UniProtKB-SubCell"/>
</dbReference>
<dbReference type="GO" id="GO:0005198">
    <property type="term" value="F:structural molecule activity"/>
    <property type="evidence" value="ECO:0007669"/>
    <property type="project" value="InterPro"/>
</dbReference>
<dbReference type="InterPro" id="IPR001444">
    <property type="entry name" value="Flag_bb_rod_N"/>
</dbReference>
<dbReference type="PANTHER" id="PTHR30033:SF1">
    <property type="entry name" value="FLAGELLAR HOOK-ASSOCIATED PROTEIN 1"/>
    <property type="match status" value="1"/>
</dbReference>
<comment type="subcellular location">
    <subcellularLocation>
        <location evidence="1">Bacterial flagellum basal body</location>
    </subcellularLocation>
    <subcellularLocation>
        <location evidence="2">Secreted</location>
    </subcellularLocation>
</comment>
<dbReference type="Proteomes" id="UP000243859">
    <property type="component" value="Unassembled WGS sequence"/>
</dbReference>
<keyword evidence="10" id="KW-1185">Reference proteome</keyword>
<dbReference type="AlphaFoldDB" id="A0A2T5BRP8"/>
<evidence type="ECO:0000256" key="2">
    <source>
        <dbReference type="ARBA" id="ARBA00004613"/>
    </source>
</evidence>
<dbReference type="EMBL" id="QAAA01000009">
    <property type="protein sequence ID" value="PTN01947.1"/>
    <property type="molecule type" value="Genomic_DNA"/>
</dbReference>
<evidence type="ECO:0000256" key="6">
    <source>
        <dbReference type="ARBA" id="ARBA00023143"/>
    </source>
</evidence>
<sequence length="486" mass="50027">MSISSTLNNAMSGLAAASRGTEVISANIANALTEGYGRRDLVLSAAMSGGQSAGVRIDRISRFEDPTLLGARRLAQAAGSAAATQAEFWNRMEKDIGLPGDPGALVSRLTRFESTLVTAGATPSSPNGLRGILDAAKGLAQTFGALSESIQARRMDADQGIASAVRKINTTLGNVLKLNTDIRKGLAAGQDVSALRDQRQTAIDSIADLVPLRQVEREGGAVALYTAGGATLLEGSRPARLGFVETETITPHMSIQAGTLSGLSIEGTPLTAGMSARLLGGGKLAALFTIRDESAVSAQTALDNLARDLAERFQTVVSDPTLPTGAPGLFTDAGSPAIPADETGLSARLSVNAAADPAQGGALWRLRDGLGAATPGDPGDSRLLNSFSDALSSARSPATGPFAPQKGSASELAARFLSQTSTQRLSAEGEQAFTTSREAELRAAELANGVDTDSELQSLLCLEKAYAANARVLQVVDGLMEKLLGI</sequence>
<keyword evidence="9" id="KW-0966">Cell projection</keyword>
<evidence type="ECO:0000256" key="3">
    <source>
        <dbReference type="ARBA" id="ARBA00009677"/>
    </source>
</evidence>
<accession>A0A2T5BRP8</accession>
<evidence type="ECO:0000256" key="4">
    <source>
        <dbReference type="ARBA" id="ARBA00016244"/>
    </source>
</evidence>
<feature type="domain" description="Flagellar basal body rod protein N-terminal" evidence="7">
    <location>
        <begin position="7"/>
        <end position="36"/>
    </location>
</feature>
<protein>
    <recommendedName>
        <fullName evidence="4">Flagellar hook-associated protein 1</fullName>
    </recommendedName>
</protein>
<keyword evidence="5" id="KW-0964">Secreted</keyword>
<keyword evidence="9" id="KW-0282">Flagellum</keyword>
<evidence type="ECO:0000256" key="5">
    <source>
        <dbReference type="ARBA" id="ARBA00022525"/>
    </source>
</evidence>
<dbReference type="InterPro" id="IPR002371">
    <property type="entry name" value="FlgK"/>
</dbReference>
<comment type="similarity">
    <text evidence="3">Belongs to the flagella basal body rod proteins family.</text>
</comment>
<feature type="domain" description="Flagellar hook-associated protein FlgK helical" evidence="8">
    <location>
        <begin position="105"/>
        <end position="316"/>
    </location>
</feature>
<dbReference type="OrthoDB" id="7181295at2"/>
<evidence type="ECO:0000313" key="9">
    <source>
        <dbReference type="EMBL" id="PTN01947.1"/>
    </source>
</evidence>
<dbReference type="GO" id="GO:0044780">
    <property type="term" value="P:bacterial-type flagellum assembly"/>
    <property type="evidence" value="ECO:0007669"/>
    <property type="project" value="InterPro"/>
</dbReference>
<evidence type="ECO:0000259" key="7">
    <source>
        <dbReference type="Pfam" id="PF00460"/>
    </source>
</evidence>
<evidence type="ECO:0000313" key="10">
    <source>
        <dbReference type="Proteomes" id="UP000243859"/>
    </source>
</evidence>
<dbReference type="NCBIfam" id="TIGR02492">
    <property type="entry name" value="flgK_ends"/>
    <property type="match status" value="1"/>
</dbReference>
<dbReference type="InterPro" id="IPR053927">
    <property type="entry name" value="FlgK_helical"/>
</dbReference>
<name>A0A2T5BRP8_9RHOB</name>
<dbReference type="Pfam" id="PF22638">
    <property type="entry name" value="FlgK_D1"/>
    <property type="match status" value="1"/>
</dbReference>
<gene>
    <name evidence="9" type="ORF">C8N32_10971</name>
</gene>
<keyword evidence="9" id="KW-0969">Cilium</keyword>
<organism evidence="9 10">
    <name type="scientific">Rhodovulum imhoffii</name>
    <dbReference type="NCBI Taxonomy" id="365340"/>
    <lineage>
        <taxon>Bacteria</taxon>
        <taxon>Pseudomonadati</taxon>
        <taxon>Pseudomonadota</taxon>
        <taxon>Alphaproteobacteria</taxon>
        <taxon>Rhodobacterales</taxon>
        <taxon>Paracoccaceae</taxon>
        <taxon>Rhodovulum</taxon>
    </lineage>
</organism>
<comment type="caution">
    <text evidence="9">The sequence shown here is derived from an EMBL/GenBank/DDBJ whole genome shotgun (WGS) entry which is preliminary data.</text>
</comment>
<dbReference type="PANTHER" id="PTHR30033">
    <property type="entry name" value="FLAGELLAR HOOK-ASSOCIATED PROTEIN 1"/>
    <property type="match status" value="1"/>
</dbReference>
<reference evidence="9 10" key="1">
    <citation type="submission" date="2018-04" db="EMBL/GenBank/DDBJ databases">
        <title>Genomic Encyclopedia of Archaeal and Bacterial Type Strains, Phase II (KMG-II): from individual species to whole genera.</title>
        <authorList>
            <person name="Goeker M."/>
        </authorList>
    </citation>
    <scope>NUCLEOTIDE SEQUENCE [LARGE SCALE GENOMIC DNA]</scope>
    <source>
        <strain evidence="9 10">DSM 18064</strain>
    </source>
</reference>
<dbReference type="RefSeq" id="WP_107892607.1">
    <property type="nucleotide sequence ID" value="NZ_NHSI01000051.1"/>
</dbReference>
<proteinExistence type="inferred from homology"/>
<dbReference type="Pfam" id="PF00460">
    <property type="entry name" value="Flg_bb_rod"/>
    <property type="match status" value="1"/>
</dbReference>
<evidence type="ECO:0000256" key="1">
    <source>
        <dbReference type="ARBA" id="ARBA00004117"/>
    </source>
</evidence>